<comment type="subcellular location">
    <subcellularLocation>
        <location evidence="2">Endoplasmic reticulum membrane</location>
        <topology evidence="2">Multi-pass membrane protein</topology>
    </subcellularLocation>
    <subcellularLocation>
        <location evidence="10">Membrane</location>
        <topology evidence="10">Multi-pass membrane protein</topology>
    </subcellularLocation>
    <subcellularLocation>
        <location evidence="1">Sarcoplasmic reticulum membrane</location>
        <topology evidence="1">Multi-pass membrane protein</topology>
    </subcellularLocation>
</comment>
<comment type="function">
    <text evidence="9">Plays an essential role in heart function and development by regulating the organization and function of the sarcoplasmic reticulum in cardiomyocytes.</text>
</comment>
<reference evidence="11" key="2">
    <citation type="submission" date="2025-09" db="UniProtKB">
        <authorList>
            <consortium name="Ensembl"/>
        </authorList>
    </citation>
    <scope>IDENTIFICATION</scope>
</reference>
<evidence type="ECO:0000256" key="5">
    <source>
        <dbReference type="ARBA" id="ARBA00022824"/>
    </source>
</evidence>
<keyword evidence="7" id="KW-1133">Transmembrane helix</keyword>
<dbReference type="GeneTree" id="ENSGT00940000157873"/>
<evidence type="ECO:0000256" key="10">
    <source>
        <dbReference type="RuleBase" id="RU362006"/>
    </source>
</evidence>
<keyword evidence="4" id="KW-0812">Transmembrane</keyword>
<dbReference type="AlphaFoldDB" id="A0A8C8ZMC4"/>
<evidence type="ECO:0000313" key="11">
    <source>
        <dbReference type="Ensembl" id="ENSPSMP00000017914.1"/>
    </source>
</evidence>
<comment type="similarity">
    <text evidence="3 10">Belongs to the DP1 family.</text>
</comment>
<evidence type="ECO:0000256" key="6">
    <source>
        <dbReference type="ARBA" id="ARBA00022951"/>
    </source>
</evidence>
<sequence>LNGLEQRFNWFLHEKHHVTDRLAKPEAKIGSITLGVIRQVALCLVFSHGASLLCNLIGFGYPAYISIKAIESPSKEDDTQWLTYWTVYCVFGTAEFSDICHGSMLLQAKCGFLLWCMAPSQSHGAELLYKHIITGRKVLDAMRPITSNASFSCSPLLRNAGRFQQVKSLLTFRKRAHTSSSVTGLQPTL</sequence>
<evidence type="ECO:0000256" key="4">
    <source>
        <dbReference type="ARBA" id="ARBA00022692"/>
    </source>
</evidence>
<dbReference type="InterPro" id="IPR004345">
    <property type="entry name" value="TB2_DP1_HVA22"/>
</dbReference>
<dbReference type="PANTHER" id="PTHR12300">
    <property type="entry name" value="HVA22-LIKE PROTEINS"/>
    <property type="match status" value="1"/>
</dbReference>
<evidence type="ECO:0000256" key="3">
    <source>
        <dbReference type="ARBA" id="ARBA00008573"/>
    </source>
</evidence>
<keyword evidence="12" id="KW-1185">Reference proteome</keyword>
<organism evidence="11 12">
    <name type="scientific">Prolemur simus</name>
    <name type="common">Greater bamboo lemur</name>
    <name type="synonym">Hapalemur simus</name>
    <dbReference type="NCBI Taxonomy" id="1328070"/>
    <lineage>
        <taxon>Eukaryota</taxon>
        <taxon>Metazoa</taxon>
        <taxon>Chordata</taxon>
        <taxon>Craniata</taxon>
        <taxon>Vertebrata</taxon>
        <taxon>Euteleostomi</taxon>
        <taxon>Mammalia</taxon>
        <taxon>Eutheria</taxon>
        <taxon>Euarchontoglires</taxon>
        <taxon>Primates</taxon>
        <taxon>Strepsirrhini</taxon>
        <taxon>Lemuriformes</taxon>
        <taxon>Lemuridae</taxon>
        <taxon>Prolemur</taxon>
    </lineage>
</organism>
<dbReference type="Ensembl" id="ENSPSMT00000020807.1">
    <property type="protein sequence ID" value="ENSPSMP00000017914.1"/>
    <property type="gene ID" value="ENSPSMG00000012727.1"/>
</dbReference>
<evidence type="ECO:0000256" key="7">
    <source>
        <dbReference type="ARBA" id="ARBA00022989"/>
    </source>
</evidence>
<evidence type="ECO:0000256" key="2">
    <source>
        <dbReference type="ARBA" id="ARBA00004477"/>
    </source>
</evidence>
<evidence type="ECO:0000256" key="1">
    <source>
        <dbReference type="ARBA" id="ARBA00004326"/>
    </source>
</evidence>
<dbReference type="GO" id="GO:0033017">
    <property type="term" value="C:sarcoplasmic reticulum membrane"/>
    <property type="evidence" value="ECO:0007669"/>
    <property type="project" value="UniProtKB-SubCell"/>
</dbReference>
<protein>
    <recommendedName>
        <fullName evidence="10">Receptor expression-enhancing protein</fullName>
    </recommendedName>
</protein>
<dbReference type="PANTHER" id="PTHR12300:SF93">
    <property type="entry name" value="RECEPTOR EXPRESSION-ENHANCING PROTEIN 5"/>
    <property type="match status" value="1"/>
</dbReference>
<name>A0A8C8ZMC4_PROSS</name>
<keyword evidence="5" id="KW-0256">Endoplasmic reticulum</keyword>
<reference evidence="11" key="1">
    <citation type="submission" date="2025-08" db="UniProtKB">
        <authorList>
            <consortium name="Ensembl"/>
        </authorList>
    </citation>
    <scope>IDENTIFICATION</scope>
</reference>
<keyword evidence="6" id="KW-0703">Sarcoplasmic reticulum</keyword>
<evidence type="ECO:0000313" key="12">
    <source>
        <dbReference type="Proteomes" id="UP000694414"/>
    </source>
</evidence>
<dbReference type="Pfam" id="PF03134">
    <property type="entry name" value="TB2_DP1_HVA22"/>
    <property type="match status" value="1"/>
</dbReference>
<keyword evidence="8" id="KW-0472">Membrane</keyword>
<evidence type="ECO:0000256" key="8">
    <source>
        <dbReference type="ARBA" id="ARBA00023136"/>
    </source>
</evidence>
<dbReference type="Proteomes" id="UP000694414">
    <property type="component" value="Unplaced"/>
</dbReference>
<accession>A0A8C8ZMC4</accession>
<proteinExistence type="inferred from homology"/>
<evidence type="ECO:0000256" key="9">
    <source>
        <dbReference type="ARBA" id="ARBA00037732"/>
    </source>
</evidence>